<dbReference type="Gramene" id="RZC71025">
    <property type="protein sequence ID" value="RZC71025"/>
    <property type="gene ID" value="C5167_034236"/>
</dbReference>
<dbReference type="EMBL" id="CM010721">
    <property type="protein sequence ID" value="RZC71025.1"/>
    <property type="molecule type" value="Genomic_DNA"/>
</dbReference>
<proteinExistence type="predicted"/>
<keyword evidence="2" id="KW-1185">Reference proteome</keyword>
<reference evidence="1 2" key="1">
    <citation type="journal article" date="2018" name="Science">
        <title>The opium poppy genome and morphinan production.</title>
        <authorList>
            <person name="Guo L."/>
            <person name="Winzer T."/>
            <person name="Yang X."/>
            <person name="Li Y."/>
            <person name="Ning Z."/>
            <person name="He Z."/>
            <person name="Teodor R."/>
            <person name="Lu Y."/>
            <person name="Bowser T.A."/>
            <person name="Graham I.A."/>
            <person name="Ye K."/>
        </authorList>
    </citation>
    <scope>NUCLEOTIDE SEQUENCE [LARGE SCALE GENOMIC DNA]</scope>
    <source>
        <strain evidence="2">cv. HN1</strain>
        <tissue evidence="1">Leaves</tissue>
    </source>
</reference>
<dbReference type="Proteomes" id="UP000316621">
    <property type="component" value="Chromosome 7"/>
</dbReference>
<accession>A0A4Y7KGJ5</accession>
<protein>
    <submittedName>
        <fullName evidence="1">Uncharacterized protein</fullName>
    </submittedName>
</protein>
<gene>
    <name evidence="1" type="ORF">C5167_034236</name>
</gene>
<sequence length="57" mass="6177">MTNEDSGASKTAGAVYSPFIDLEANKAANKVVSIGFEGVEIRKQVWSLGLHLMDHNE</sequence>
<organism evidence="1 2">
    <name type="scientific">Papaver somniferum</name>
    <name type="common">Opium poppy</name>
    <dbReference type="NCBI Taxonomy" id="3469"/>
    <lineage>
        <taxon>Eukaryota</taxon>
        <taxon>Viridiplantae</taxon>
        <taxon>Streptophyta</taxon>
        <taxon>Embryophyta</taxon>
        <taxon>Tracheophyta</taxon>
        <taxon>Spermatophyta</taxon>
        <taxon>Magnoliopsida</taxon>
        <taxon>Ranunculales</taxon>
        <taxon>Papaveraceae</taxon>
        <taxon>Papaveroideae</taxon>
        <taxon>Papaver</taxon>
    </lineage>
</organism>
<evidence type="ECO:0000313" key="2">
    <source>
        <dbReference type="Proteomes" id="UP000316621"/>
    </source>
</evidence>
<name>A0A4Y7KGJ5_PAPSO</name>
<evidence type="ECO:0000313" key="1">
    <source>
        <dbReference type="EMBL" id="RZC71025.1"/>
    </source>
</evidence>
<dbReference type="AlphaFoldDB" id="A0A4Y7KGJ5"/>